<reference evidence="1 2" key="1">
    <citation type="submission" date="2019-10" db="EMBL/GenBank/DDBJ databases">
        <authorList>
            <person name="Palmer J.M."/>
        </authorList>
    </citation>
    <scope>NUCLEOTIDE SEQUENCE [LARGE SCALE GENOMIC DNA]</scope>
    <source>
        <strain evidence="1 2">TWF694</strain>
    </source>
</reference>
<sequence>MSHVLIQWEIPSGTLFSKSARLSRYTGKQILCPEKNCGLVFQKQSMFKRHVAGLIRPFHCLRGICYVEGSPSRSGFGRIEEVVRHLKNGGIHHEAVVGRPVEGWDFRRKTPEETNAVIDVSNLVYLNRENSQEPTLLH</sequence>
<evidence type="ECO:0000313" key="1">
    <source>
        <dbReference type="EMBL" id="KAK6527535.1"/>
    </source>
</evidence>
<evidence type="ECO:0008006" key="3">
    <source>
        <dbReference type="Google" id="ProtNLM"/>
    </source>
</evidence>
<organism evidence="1 2">
    <name type="scientific">Orbilia ellipsospora</name>
    <dbReference type="NCBI Taxonomy" id="2528407"/>
    <lineage>
        <taxon>Eukaryota</taxon>
        <taxon>Fungi</taxon>
        <taxon>Dikarya</taxon>
        <taxon>Ascomycota</taxon>
        <taxon>Pezizomycotina</taxon>
        <taxon>Orbiliomycetes</taxon>
        <taxon>Orbiliales</taxon>
        <taxon>Orbiliaceae</taxon>
        <taxon>Orbilia</taxon>
    </lineage>
</organism>
<dbReference type="EMBL" id="JAVHJO010000015">
    <property type="protein sequence ID" value="KAK6527535.1"/>
    <property type="molecule type" value="Genomic_DNA"/>
</dbReference>
<comment type="caution">
    <text evidence="1">The sequence shown here is derived from an EMBL/GenBank/DDBJ whole genome shotgun (WGS) entry which is preliminary data.</text>
</comment>
<dbReference type="AlphaFoldDB" id="A0AAV9WWC3"/>
<gene>
    <name evidence="1" type="ORF">TWF694_004518</name>
</gene>
<dbReference type="Proteomes" id="UP001365542">
    <property type="component" value="Unassembled WGS sequence"/>
</dbReference>
<accession>A0AAV9WWC3</accession>
<name>A0AAV9WWC3_9PEZI</name>
<evidence type="ECO:0000313" key="2">
    <source>
        <dbReference type="Proteomes" id="UP001365542"/>
    </source>
</evidence>
<keyword evidence="2" id="KW-1185">Reference proteome</keyword>
<proteinExistence type="predicted"/>
<protein>
    <recommendedName>
        <fullName evidence="3">C2H2-type domain-containing protein</fullName>
    </recommendedName>
</protein>